<comment type="caution">
    <text evidence="1">The sequence shown here is derived from an EMBL/GenBank/DDBJ whole genome shotgun (WGS) entry which is preliminary data.</text>
</comment>
<accession>A0ACB9GL62</accession>
<name>A0ACB9GL62_9ASTR</name>
<proteinExistence type="predicted"/>
<gene>
    <name evidence="1" type="ORF">L1987_43027</name>
</gene>
<evidence type="ECO:0000313" key="2">
    <source>
        <dbReference type="Proteomes" id="UP001056120"/>
    </source>
</evidence>
<evidence type="ECO:0000313" key="1">
    <source>
        <dbReference type="EMBL" id="KAI3783936.1"/>
    </source>
</evidence>
<reference evidence="2" key="1">
    <citation type="journal article" date="2022" name="Mol. Ecol. Resour.">
        <title>The genomes of chicory, endive, great burdock and yacon provide insights into Asteraceae palaeo-polyploidization history and plant inulin production.</title>
        <authorList>
            <person name="Fan W."/>
            <person name="Wang S."/>
            <person name="Wang H."/>
            <person name="Wang A."/>
            <person name="Jiang F."/>
            <person name="Liu H."/>
            <person name="Zhao H."/>
            <person name="Xu D."/>
            <person name="Zhang Y."/>
        </authorList>
    </citation>
    <scope>NUCLEOTIDE SEQUENCE [LARGE SCALE GENOMIC DNA]</scope>
    <source>
        <strain evidence="2">cv. Yunnan</strain>
    </source>
</reference>
<sequence>MASVDQTVLQFFPSSTSMSAKVDPLVIFNICDCFVRRPDQAERVIRTLLGSVLRDGPSIFVIRMSFRTTNRLTRIPFVCGGRNLGEALRQIREGPVMIRTKHEAETGIIRFALASHSTDSYCYSNTRESNNQTIANALLIKRLQELKMDIERLQL</sequence>
<protein>
    <submittedName>
        <fullName evidence="1">Uncharacterized protein</fullName>
    </submittedName>
</protein>
<dbReference type="EMBL" id="CM042031">
    <property type="protein sequence ID" value="KAI3783936.1"/>
    <property type="molecule type" value="Genomic_DNA"/>
</dbReference>
<reference evidence="1 2" key="2">
    <citation type="journal article" date="2022" name="Mol. Ecol. Resour.">
        <title>The genomes of chicory, endive, great burdock and yacon provide insights into Asteraceae paleo-polyploidization history and plant inulin production.</title>
        <authorList>
            <person name="Fan W."/>
            <person name="Wang S."/>
            <person name="Wang H."/>
            <person name="Wang A."/>
            <person name="Jiang F."/>
            <person name="Liu H."/>
            <person name="Zhao H."/>
            <person name="Xu D."/>
            <person name="Zhang Y."/>
        </authorList>
    </citation>
    <scope>NUCLEOTIDE SEQUENCE [LARGE SCALE GENOMIC DNA]</scope>
    <source>
        <strain evidence="2">cv. Yunnan</strain>
        <tissue evidence="1">Leaves</tissue>
    </source>
</reference>
<organism evidence="1 2">
    <name type="scientific">Smallanthus sonchifolius</name>
    <dbReference type="NCBI Taxonomy" id="185202"/>
    <lineage>
        <taxon>Eukaryota</taxon>
        <taxon>Viridiplantae</taxon>
        <taxon>Streptophyta</taxon>
        <taxon>Embryophyta</taxon>
        <taxon>Tracheophyta</taxon>
        <taxon>Spermatophyta</taxon>
        <taxon>Magnoliopsida</taxon>
        <taxon>eudicotyledons</taxon>
        <taxon>Gunneridae</taxon>
        <taxon>Pentapetalae</taxon>
        <taxon>asterids</taxon>
        <taxon>campanulids</taxon>
        <taxon>Asterales</taxon>
        <taxon>Asteraceae</taxon>
        <taxon>Asteroideae</taxon>
        <taxon>Heliantheae alliance</taxon>
        <taxon>Millerieae</taxon>
        <taxon>Smallanthus</taxon>
    </lineage>
</organism>
<dbReference type="Proteomes" id="UP001056120">
    <property type="component" value="Linkage Group LG14"/>
</dbReference>
<keyword evidence="2" id="KW-1185">Reference proteome</keyword>